<reference evidence="1" key="1">
    <citation type="submission" date="2022-02" db="EMBL/GenBank/DDBJ databases">
        <title>Plant Genome Project.</title>
        <authorList>
            <person name="Zhang R.-G."/>
        </authorList>
    </citation>
    <scope>NUCLEOTIDE SEQUENCE</scope>
    <source>
        <strain evidence="1">AT1</strain>
    </source>
</reference>
<evidence type="ECO:0000313" key="2">
    <source>
        <dbReference type="Proteomes" id="UP001062846"/>
    </source>
</evidence>
<proteinExistence type="predicted"/>
<accession>A0ACC0MP75</accession>
<dbReference type="EMBL" id="CM046395">
    <property type="protein sequence ID" value="KAI8542780.1"/>
    <property type="molecule type" value="Genomic_DNA"/>
</dbReference>
<comment type="caution">
    <text evidence="1">The sequence shown here is derived from an EMBL/GenBank/DDBJ whole genome shotgun (WGS) entry which is preliminary data.</text>
</comment>
<name>A0ACC0MP75_RHOML</name>
<sequence>MLSGLNARTIVNLTRDSDALERATDYYFCPQEYIIEEFFSKPVVQIPDEPNICVLDPEDLWGKSELVNVWMDGEEPITKSDPAKKWRNHARSHAIEMKSKGKEPLYQGEPEPFVDIETKKKYPGFEIFANDTWESDEEVPKVEELSEALDWLEAFGLGSLQLLFEGEDPEGMVEDAAVLALGDEEEIEDPSKLIVEAIGTYDNCTFIPHVTRTHSTCTEVRSLEVRVRVRH</sequence>
<organism evidence="1 2">
    <name type="scientific">Rhododendron molle</name>
    <name type="common">Chinese azalea</name>
    <name type="synonym">Azalea mollis</name>
    <dbReference type="NCBI Taxonomy" id="49168"/>
    <lineage>
        <taxon>Eukaryota</taxon>
        <taxon>Viridiplantae</taxon>
        <taxon>Streptophyta</taxon>
        <taxon>Embryophyta</taxon>
        <taxon>Tracheophyta</taxon>
        <taxon>Spermatophyta</taxon>
        <taxon>Magnoliopsida</taxon>
        <taxon>eudicotyledons</taxon>
        <taxon>Gunneridae</taxon>
        <taxon>Pentapetalae</taxon>
        <taxon>asterids</taxon>
        <taxon>Ericales</taxon>
        <taxon>Ericaceae</taxon>
        <taxon>Ericoideae</taxon>
        <taxon>Rhodoreae</taxon>
        <taxon>Rhododendron</taxon>
    </lineage>
</organism>
<evidence type="ECO:0000313" key="1">
    <source>
        <dbReference type="EMBL" id="KAI8542780.1"/>
    </source>
</evidence>
<keyword evidence="2" id="KW-1185">Reference proteome</keyword>
<protein>
    <submittedName>
        <fullName evidence="1">Uncharacterized protein</fullName>
    </submittedName>
</protein>
<gene>
    <name evidence="1" type="ORF">RHMOL_Rhmol08G0166500</name>
</gene>
<dbReference type="Proteomes" id="UP001062846">
    <property type="component" value="Chromosome 8"/>
</dbReference>